<dbReference type="AlphaFoldDB" id="A0AAJ7DWN1"/>
<dbReference type="RefSeq" id="XP_011499157.1">
    <property type="nucleotide sequence ID" value="XM_011500855.1"/>
</dbReference>
<dbReference type="Proteomes" id="UP000695007">
    <property type="component" value="Unplaced"/>
</dbReference>
<dbReference type="GO" id="GO:0008270">
    <property type="term" value="F:zinc ion binding"/>
    <property type="evidence" value="ECO:0007669"/>
    <property type="project" value="UniProtKB-KW"/>
</dbReference>
<evidence type="ECO:0000256" key="1">
    <source>
        <dbReference type="PROSITE-ProRule" id="PRU00042"/>
    </source>
</evidence>
<dbReference type="InterPro" id="IPR039258">
    <property type="entry name" value="ZNF511"/>
</dbReference>
<proteinExistence type="predicted"/>
<evidence type="ECO:0000256" key="2">
    <source>
        <dbReference type="SAM" id="Coils"/>
    </source>
</evidence>
<name>A0AAJ7DWN1_9HYME</name>
<organism evidence="4 5">
    <name type="scientific">Ceratosolen solmsi marchali</name>
    <dbReference type="NCBI Taxonomy" id="326594"/>
    <lineage>
        <taxon>Eukaryota</taxon>
        <taxon>Metazoa</taxon>
        <taxon>Ecdysozoa</taxon>
        <taxon>Arthropoda</taxon>
        <taxon>Hexapoda</taxon>
        <taxon>Insecta</taxon>
        <taxon>Pterygota</taxon>
        <taxon>Neoptera</taxon>
        <taxon>Endopterygota</taxon>
        <taxon>Hymenoptera</taxon>
        <taxon>Apocrita</taxon>
        <taxon>Proctotrupomorpha</taxon>
        <taxon>Chalcidoidea</taxon>
        <taxon>Agaonidae</taxon>
        <taxon>Agaoninae</taxon>
        <taxon>Ceratosolen</taxon>
    </lineage>
</organism>
<dbReference type="PROSITE" id="PS50157">
    <property type="entry name" value="ZINC_FINGER_C2H2_2"/>
    <property type="match status" value="1"/>
</dbReference>
<keyword evidence="1" id="KW-0479">Metal-binding</keyword>
<feature type="domain" description="C2H2-type" evidence="3">
    <location>
        <begin position="116"/>
        <end position="146"/>
    </location>
</feature>
<feature type="coiled-coil region" evidence="2">
    <location>
        <begin position="227"/>
        <end position="254"/>
    </location>
</feature>
<keyword evidence="2" id="KW-0175">Coiled coil</keyword>
<dbReference type="PANTHER" id="PTHR21354">
    <property type="entry name" value="ZINC FINGER PROTEIN 511"/>
    <property type="match status" value="1"/>
</dbReference>
<sequence>MEDIENFLKKIGVGQRPMKDPFFDNSYKTCKVFERKGVIAEDEEELCHKFMKEFLCNACDATFENLLDYELHYHNTHHFVCFQCKKWKPTAKLLEMHIQEMHDNFFKLQAEKQPMYRCYVSECNVKFMKPQERTQHCREVHKYPKNYRFDEFIYKKETGKGDSAMEVDEKVTPKKKNLKKIHFGKNAKSKAFGKQCLDAKGPVDIKTNDSSSTPSVSLKSTTMFIPRQVQQKSYAKLLTQNQKLEKNVLETESIMELSESLPNL</sequence>
<keyword evidence="1" id="KW-0863">Zinc-finger</keyword>
<evidence type="ECO:0000313" key="5">
    <source>
        <dbReference type="RefSeq" id="XP_011499157.1"/>
    </source>
</evidence>
<dbReference type="GeneID" id="105363223"/>
<dbReference type="PANTHER" id="PTHR21354:SF0">
    <property type="entry name" value="ZINC FINGER PROTEIN 511"/>
    <property type="match status" value="1"/>
</dbReference>
<evidence type="ECO:0000313" key="4">
    <source>
        <dbReference type="Proteomes" id="UP000695007"/>
    </source>
</evidence>
<keyword evidence="4" id="KW-1185">Reference proteome</keyword>
<accession>A0AAJ7DWN1</accession>
<gene>
    <name evidence="5" type="primary">LOC105363223</name>
</gene>
<dbReference type="KEGG" id="csol:105363223"/>
<reference evidence="5" key="1">
    <citation type="submission" date="2025-08" db="UniProtKB">
        <authorList>
            <consortium name="RefSeq"/>
        </authorList>
    </citation>
    <scope>IDENTIFICATION</scope>
</reference>
<keyword evidence="1" id="KW-0862">Zinc</keyword>
<dbReference type="PROSITE" id="PS00028">
    <property type="entry name" value="ZINC_FINGER_C2H2_1"/>
    <property type="match status" value="1"/>
</dbReference>
<dbReference type="InterPro" id="IPR013087">
    <property type="entry name" value="Znf_C2H2_type"/>
</dbReference>
<protein>
    <submittedName>
        <fullName evidence="5">Protein lethal(2)k10201</fullName>
    </submittedName>
</protein>
<evidence type="ECO:0000259" key="3">
    <source>
        <dbReference type="PROSITE" id="PS50157"/>
    </source>
</evidence>
<dbReference type="SMART" id="SM00355">
    <property type="entry name" value="ZnF_C2H2"/>
    <property type="match status" value="3"/>
</dbReference>